<dbReference type="Proteomes" id="UP000704762">
    <property type="component" value="Unassembled WGS sequence"/>
</dbReference>
<dbReference type="InterPro" id="IPR036237">
    <property type="entry name" value="Xyl_isomerase-like_sf"/>
</dbReference>
<dbReference type="GO" id="GO:0016853">
    <property type="term" value="F:isomerase activity"/>
    <property type="evidence" value="ECO:0007669"/>
    <property type="project" value="UniProtKB-KW"/>
</dbReference>
<proteinExistence type="predicted"/>
<evidence type="ECO:0000313" key="3">
    <source>
        <dbReference type="Proteomes" id="UP000704762"/>
    </source>
</evidence>
<name>A0ABS2RFT1_9ACTN</name>
<organism evidence="2 3">
    <name type="scientific">Microlunatus panaciterrae</name>
    <dbReference type="NCBI Taxonomy" id="400768"/>
    <lineage>
        <taxon>Bacteria</taxon>
        <taxon>Bacillati</taxon>
        <taxon>Actinomycetota</taxon>
        <taxon>Actinomycetes</taxon>
        <taxon>Propionibacteriales</taxon>
        <taxon>Propionibacteriaceae</taxon>
        <taxon>Microlunatus</taxon>
    </lineage>
</organism>
<evidence type="ECO:0000259" key="1">
    <source>
        <dbReference type="Pfam" id="PF01261"/>
    </source>
</evidence>
<accession>A0ABS2RFT1</accession>
<dbReference type="InterPro" id="IPR050312">
    <property type="entry name" value="IolE/XylAMocC-like"/>
</dbReference>
<feature type="domain" description="Xylose isomerase-like TIM barrel" evidence="1">
    <location>
        <begin position="29"/>
        <end position="260"/>
    </location>
</feature>
<dbReference type="InterPro" id="IPR013022">
    <property type="entry name" value="Xyl_isomerase-like_TIM-brl"/>
</dbReference>
<dbReference type="Pfam" id="PF01261">
    <property type="entry name" value="AP_endonuc_2"/>
    <property type="match status" value="1"/>
</dbReference>
<gene>
    <name evidence="2" type="ORF">JOE57_000784</name>
</gene>
<evidence type="ECO:0000313" key="2">
    <source>
        <dbReference type="EMBL" id="MBM7797863.1"/>
    </source>
</evidence>
<keyword evidence="2" id="KW-0413">Isomerase</keyword>
<dbReference type="Gene3D" id="3.20.20.150">
    <property type="entry name" value="Divalent-metal-dependent TIM barrel enzymes"/>
    <property type="match status" value="1"/>
</dbReference>
<dbReference type="PROSITE" id="PS51257">
    <property type="entry name" value="PROKAR_LIPOPROTEIN"/>
    <property type="match status" value="1"/>
</dbReference>
<dbReference type="RefSeq" id="WP_204916494.1">
    <property type="nucleotide sequence ID" value="NZ_BAAAQP010000011.1"/>
</dbReference>
<dbReference type="PANTHER" id="PTHR12110">
    <property type="entry name" value="HYDROXYPYRUVATE ISOMERASE"/>
    <property type="match status" value="1"/>
</dbReference>
<reference evidence="2 3" key="1">
    <citation type="submission" date="2021-01" db="EMBL/GenBank/DDBJ databases">
        <title>Sequencing the genomes of 1000 actinobacteria strains.</title>
        <authorList>
            <person name="Klenk H.-P."/>
        </authorList>
    </citation>
    <scope>NUCLEOTIDE SEQUENCE [LARGE SCALE GENOMIC DNA]</scope>
    <source>
        <strain evidence="2 3">DSM 18662</strain>
    </source>
</reference>
<sequence length="277" mass="29832">MPTAIDRTGLAGLAFSTLGCSGESLDQVIELAARTGFGGVELRAAADEFLNTGLTAAERAGVRQRLESAGLVVLSVCSYVGLCAQGGEPDREVATLGDHLRLAADIGAGAVRVFMRDESQGPGLSEGERLALDRLLAVHELSRELGVRVLIETHDSHSLGARVANFLSAVDERIPDHSFGVIWDTAHTWSHGETAETSLELLGPWLAYLQIKDADTGFRPVSIGAGEFPIGDLLAILQRHHWRGWLSLEWERKWHPHLPSLDEALPATRAWIAAATP</sequence>
<dbReference type="EMBL" id="JAFBCF010000001">
    <property type="protein sequence ID" value="MBM7797863.1"/>
    <property type="molecule type" value="Genomic_DNA"/>
</dbReference>
<protein>
    <submittedName>
        <fullName evidence="2">Sugar phosphate isomerase/epimerase</fullName>
    </submittedName>
</protein>
<keyword evidence="3" id="KW-1185">Reference proteome</keyword>
<comment type="caution">
    <text evidence="2">The sequence shown here is derived from an EMBL/GenBank/DDBJ whole genome shotgun (WGS) entry which is preliminary data.</text>
</comment>
<dbReference type="SUPFAM" id="SSF51658">
    <property type="entry name" value="Xylose isomerase-like"/>
    <property type="match status" value="1"/>
</dbReference>